<keyword evidence="8" id="KW-0804">Transcription</keyword>
<evidence type="ECO:0000256" key="2">
    <source>
        <dbReference type="ARBA" id="ARBA00008092"/>
    </source>
</evidence>
<dbReference type="PANTHER" id="PTHR45805:SF2">
    <property type="entry name" value="NUCLEAR HORMONE RECEPTOR HR3-RELATED"/>
    <property type="match status" value="1"/>
</dbReference>
<keyword evidence="4" id="KW-0863">Zinc-finger</keyword>
<dbReference type="AlphaFoldDB" id="A0ABD6EGJ3"/>
<evidence type="ECO:0000256" key="4">
    <source>
        <dbReference type="ARBA" id="ARBA00022771"/>
    </source>
</evidence>
<evidence type="ECO:0000256" key="1">
    <source>
        <dbReference type="ARBA" id="ARBA00004123"/>
    </source>
</evidence>
<dbReference type="Gene3D" id="1.10.565.10">
    <property type="entry name" value="Retinoid X Receptor"/>
    <property type="match status" value="1"/>
</dbReference>
<keyword evidence="3" id="KW-0479">Metal-binding</keyword>
<dbReference type="Pfam" id="PF00104">
    <property type="entry name" value="Hormone_recep"/>
    <property type="match status" value="1"/>
</dbReference>
<dbReference type="Proteomes" id="UP001608902">
    <property type="component" value="Unassembled WGS sequence"/>
</dbReference>
<dbReference type="InterPro" id="IPR035500">
    <property type="entry name" value="NHR-like_dom_sf"/>
</dbReference>
<keyword evidence="7" id="KW-0238">DNA-binding</keyword>
<evidence type="ECO:0000256" key="7">
    <source>
        <dbReference type="ARBA" id="ARBA00023125"/>
    </source>
</evidence>
<protein>
    <recommendedName>
        <fullName evidence="11">NR LBD domain-containing protein</fullName>
    </recommendedName>
</protein>
<dbReference type="PROSITE" id="PS51843">
    <property type="entry name" value="NR_LBD"/>
    <property type="match status" value="1"/>
</dbReference>
<reference evidence="12 13" key="1">
    <citation type="submission" date="2024-08" db="EMBL/GenBank/DDBJ databases">
        <title>Gnathostoma spinigerum genome.</title>
        <authorList>
            <person name="Gonzalez-Bertolin B."/>
            <person name="Monzon S."/>
            <person name="Zaballos A."/>
            <person name="Jimenez P."/>
            <person name="Dekumyoy P."/>
            <person name="Varona S."/>
            <person name="Cuesta I."/>
            <person name="Sumanam S."/>
            <person name="Adisakwattana P."/>
            <person name="Gasser R.B."/>
            <person name="Hernandez-Gonzalez A."/>
            <person name="Young N.D."/>
            <person name="Perteguer M.J."/>
        </authorList>
    </citation>
    <scope>NUCLEOTIDE SEQUENCE [LARGE SCALE GENOMIC DNA]</scope>
    <source>
        <strain evidence="12">AL3</strain>
        <tissue evidence="12">Liver</tissue>
    </source>
</reference>
<evidence type="ECO:0000256" key="5">
    <source>
        <dbReference type="ARBA" id="ARBA00022833"/>
    </source>
</evidence>
<evidence type="ECO:0000313" key="12">
    <source>
        <dbReference type="EMBL" id="MFH4978715.1"/>
    </source>
</evidence>
<name>A0ABD6EGJ3_9BILA</name>
<gene>
    <name evidence="12" type="ORF">AB6A40_005424</name>
</gene>
<evidence type="ECO:0000256" key="8">
    <source>
        <dbReference type="ARBA" id="ARBA00023163"/>
    </source>
</evidence>
<comment type="subcellular location">
    <subcellularLocation>
        <location evidence="1">Nucleus</location>
    </subcellularLocation>
</comment>
<keyword evidence="9" id="KW-0675">Receptor</keyword>
<organism evidence="12 13">
    <name type="scientific">Gnathostoma spinigerum</name>
    <dbReference type="NCBI Taxonomy" id="75299"/>
    <lineage>
        <taxon>Eukaryota</taxon>
        <taxon>Metazoa</taxon>
        <taxon>Ecdysozoa</taxon>
        <taxon>Nematoda</taxon>
        <taxon>Chromadorea</taxon>
        <taxon>Rhabditida</taxon>
        <taxon>Spirurina</taxon>
        <taxon>Gnathostomatomorpha</taxon>
        <taxon>Gnathostomatoidea</taxon>
        <taxon>Gnathostomatidae</taxon>
        <taxon>Gnathostoma</taxon>
    </lineage>
</organism>
<dbReference type="EMBL" id="JBGFUD010003443">
    <property type="protein sequence ID" value="MFH4978715.1"/>
    <property type="molecule type" value="Genomic_DNA"/>
</dbReference>
<feature type="domain" description="NR LBD" evidence="11">
    <location>
        <begin position="110"/>
        <end position="348"/>
    </location>
</feature>
<sequence length="350" mass="39107">MSRDAVKFGRMSKKQREKVEDEVRMHKQMAEVNGISYSPYGEYSPPNQTVYANGYDAVYATTYANTAAYAAAAPVSYTSVPGQGYAIAQQAAVPAPNGGYPRPNIGASQSDEDLIRSITTAFDSAHSASLRARERGLAQPLDSYGEHRYRIMSRLDAWKKFAHELTRVIQSIIEFAKMVDGFMQLGQEEQIALLKGGVFELATIVLSQQYDPETTSIAVDREILPASLFQSNDQAEMQFIIAMHSCIHEFAQLQLTPTETALLSTWILLDRSSSGQYIVEQLRHCLQQELSSRVGDCTALMQRLCDLMIRLRSLAQEHMRLLSQLGMIYPQANERGTLPDLYKELFTPSA</sequence>
<feature type="region of interest" description="Disordered" evidence="10">
    <location>
        <begin position="1"/>
        <end position="20"/>
    </location>
</feature>
<accession>A0ABD6EGJ3</accession>
<dbReference type="GO" id="GO:0003677">
    <property type="term" value="F:DNA binding"/>
    <property type="evidence" value="ECO:0007669"/>
    <property type="project" value="UniProtKB-KW"/>
</dbReference>
<dbReference type="PRINTS" id="PR00546">
    <property type="entry name" value="THYROIDHORMR"/>
</dbReference>
<proteinExistence type="inferred from homology"/>
<evidence type="ECO:0000256" key="9">
    <source>
        <dbReference type="ARBA" id="ARBA00023170"/>
    </source>
</evidence>
<comment type="caution">
    <text evidence="12">The sequence shown here is derived from an EMBL/GenBank/DDBJ whole genome shotgun (WGS) entry which is preliminary data.</text>
</comment>
<evidence type="ECO:0000259" key="11">
    <source>
        <dbReference type="PROSITE" id="PS51843"/>
    </source>
</evidence>
<keyword evidence="6" id="KW-0805">Transcription regulation</keyword>
<dbReference type="SUPFAM" id="SSF48508">
    <property type="entry name" value="Nuclear receptor ligand-binding domain"/>
    <property type="match status" value="1"/>
</dbReference>
<dbReference type="InterPro" id="IPR001728">
    <property type="entry name" value="ThyrH_rcpt"/>
</dbReference>
<dbReference type="GO" id="GO:0010468">
    <property type="term" value="P:regulation of gene expression"/>
    <property type="evidence" value="ECO:0007669"/>
    <property type="project" value="UniProtKB-ARBA"/>
</dbReference>
<comment type="similarity">
    <text evidence="2">Belongs to the nuclear hormone receptor family. NR1 subfamily.</text>
</comment>
<evidence type="ECO:0000256" key="3">
    <source>
        <dbReference type="ARBA" id="ARBA00022723"/>
    </source>
</evidence>
<dbReference type="PRINTS" id="PR00398">
    <property type="entry name" value="STRDHORMONER"/>
</dbReference>
<dbReference type="InterPro" id="IPR000536">
    <property type="entry name" value="Nucl_hrmn_rcpt_lig-bd"/>
</dbReference>
<dbReference type="PANTHER" id="PTHR45805">
    <property type="entry name" value="NUCLEAR HORMONE RECEPTOR HR3-RELATED"/>
    <property type="match status" value="1"/>
</dbReference>
<keyword evidence="13" id="KW-1185">Reference proteome</keyword>
<evidence type="ECO:0000256" key="10">
    <source>
        <dbReference type="SAM" id="MobiDB-lite"/>
    </source>
</evidence>
<evidence type="ECO:0000313" key="13">
    <source>
        <dbReference type="Proteomes" id="UP001608902"/>
    </source>
</evidence>
<evidence type="ECO:0000256" key="6">
    <source>
        <dbReference type="ARBA" id="ARBA00023015"/>
    </source>
</evidence>
<dbReference type="InterPro" id="IPR001723">
    <property type="entry name" value="Nuclear_hrmn_rcpt"/>
</dbReference>
<dbReference type="GO" id="GO:0005634">
    <property type="term" value="C:nucleus"/>
    <property type="evidence" value="ECO:0007669"/>
    <property type="project" value="UniProtKB-SubCell"/>
</dbReference>
<dbReference type="SMART" id="SM00430">
    <property type="entry name" value="HOLI"/>
    <property type="match status" value="1"/>
</dbReference>
<dbReference type="GO" id="GO:0008270">
    <property type="term" value="F:zinc ion binding"/>
    <property type="evidence" value="ECO:0007669"/>
    <property type="project" value="UniProtKB-KW"/>
</dbReference>
<keyword evidence="5" id="KW-0862">Zinc</keyword>